<dbReference type="PANTHER" id="PTHR30330">
    <property type="entry name" value="AGSS FAMILY TRANSPORTER, SODIUM-ALANINE"/>
    <property type="match status" value="1"/>
</dbReference>
<evidence type="ECO:0000256" key="1">
    <source>
        <dbReference type="ARBA" id="ARBA00004651"/>
    </source>
</evidence>
<dbReference type="NCBIfam" id="TIGR00835">
    <property type="entry name" value="agcS"/>
    <property type="match status" value="1"/>
</dbReference>
<evidence type="ECO:0000313" key="12">
    <source>
        <dbReference type="Proteomes" id="UP000254330"/>
    </source>
</evidence>
<evidence type="ECO:0000313" key="11">
    <source>
        <dbReference type="EMBL" id="TDR38804.1"/>
    </source>
</evidence>
<reference evidence="11 13" key="2">
    <citation type="submission" date="2019-03" db="EMBL/GenBank/DDBJ databases">
        <title>Genomic Encyclopedia of Type Strains, Phase IV (KMG-IV): sequencing the most valuable type-strain genomes for metagenomic binning, comparative biology and taxonomic classification.</title>
        <authorList>
            <person name="Goeker M."/>
        </authorList>
    </citation>
    <scope>NUCLEOTIDE SEQUENCE [LARGE SCALE GENOMIC DNA]</scope>
    <source>
        <strain evidence="11 13">DSM 20580</strain>
    </source>
</reference>
<dbReference type="PANTHER" id="PTHR30330:SF3">
    <property type="entry name" value="TRANSCRIPTIONAL REGULATOR, LRP FAMILY"/>
    <property type="match status" value="1"/>
</dbReference>
<evidence type="ECO:0000256" key="9">
    <source>
        <dbReference type="RuleBase" id="RU363064"/>
    </source>
</evidence>
<keyword evidence="8 9" id="KW-0472">Membrane</keyword>
<dbReference type="Proteomes" id="UP000254330">
    <property type="component" value="Unassembled WGS sequence"/>
</dbReference>
<feature type="transmembrane region" description="Helical" evidence="9">
    <location>
        <begin position="187"/>
        <end position="206"/>
    </location>
</feature>
<evidence type="ECO:0000256" key="7">
    <source>
        <dbReference type="ARBA" id="ARBA00022989"/>
    </source>
</evidence>
<evidence type="ECO:0000313" key="13">
    <source>
        <dbReference type="Proteomes" id="UP000294641"/>
    </source>
</evidence>
<evidence type="ECO:0000256" key="5">
    <source>
        <dbReference type="ARBA" id="ARBA00022692"/>
    </source>
</evidence>
<keyword evidence="6 9" id="KW-0769">Symport</keyword>
<feature type="transmembrane region" description="Helical" evidence="9">
    <location>
        <begin position="379"/>
        <end position="400"/>
    </location>
</feature>
<dbReference type="EMBL" id="UGNP01000001">
    <property type="protein sequence ID" value="STX10710.1"/>
    <property type="molecule type" value="Genomic_DNA"/>
</dbReference>
<feature type="transmembrane region" description="Helical" evidence="9">
    <location>
        <begin position="101"/>
        <end position="123"/>
    </location>
</feature>
<dbReference type="RefSeq" id="WP_109349563.1">
    <property type="nucleotide sequence ID" value="NZ_BJUE01000035.1"/>
</dbReference>
<dbReference type="Proteomes" id="UP000294641">
    <property type="component" value="Unassembled WGS sequence"/>
</dbReference>
<comment type="caution">
    <text evidence="10">The sequence shown here is derived from an EMBL/GenBank/DDBJ whole genome shotgun (WGS) entry which is preliminary data.</text>
</comment>
<name>A0A2U3AD35_9BACL</name>
<feature type="transmembrane region" description="Helical" evidence="9">
    <location>
        <begin position="150"/>
        <end position="167"/>
    </location>
</feature>
<evidence type="ECO:0000256" key="8">
    <source>
        <dbReference type="ARBA" id="ARBA00023136"/>
    </source>
</evidence>
<accession>A0A2U3AD35</accession>
<comment type="subcellular location">
    <subcellularLocation>
        <location evidence="1 9">Cell membrane</location>
        <topology evidence="1 9">Multi-pass membrane protein</topology>
    </subcellularLocation>
</comment>
<evidence type="ECO:0000256" key="3">
    <source>
        <dbReference type="ARBA" id="ARBA00022448"/>
    </source>
</evidence>
<dbReference type="InterPro" id="IPR001463">
    <property type="entry name" value="Na/Ala_symport"/>
</dbReference>
<keyword evidence="13" id="KW-1185">Reference proteome</keyword>
<dbReference type="AlphaFoldDB" id="A0A2U3AD35"/>
<gene>
    <name evidence="11" type="ORF">DFR61_11423</name>
    <name evidence="10" type="ORF">NCTC10597_02481</name>
</gene>
<protein>
    <submittedName>
        <fullName evidence="11">AGCS family alanine or glycine:cation symporter</fullName>
    </submittedName>
    <submittedName>
        <fullName evidence="10">Na+/alanine symporter</fullName>
    </submittedName>
</protein>
<feature type="transmembrane region" description="Helical" evidence="9">
    <location>
        <begin position="420"/>
        <end position="437"/>
    </location>
</feature>
<feature type="transmembrane region" description="Helical" evidence="9">
    <location>
        <begin position="68"/>
        <end position="95"/>
    </location>
</feature>
<dbReference type="OrthoDB" id="9804874at2"/>
<dbReference type="PRINTS" id="PR00175">
    <property type="entry name" value="NAALASMPORT"/>
</dbReference>
<evidence type="ECO:0000256" key="2">
    <source>
        <dbReference type="ARBA" id="ARBA00009261"/>
    </source>
</evidence>
<dbReference type="Pfam" id="PF01235">
    <property type="entry name" value="Na_Ala_symp"/>
    <property type="match status" value="1"/>
</dbReference>
<dbReference type="EMBL" id="SNZG01000014">
    <property type="protein sequence ID" value="TDR38804.1"/>
    <property type="molecule type" value="Genomic_DNA"/>
</dbReference>
<dbReference type="FunFam" id="1.20.1740.10:FF:000004">
    <property type="entry name" value="Sodium:alanine symporter family protein"/>
    <property type="match status" value="1"/>
</dbReference>
<feature type="transmembrane region" description="Helical" evidence="9">
    <location>
        <begin position="306"/>
        <end position="327"/>
    </location>
</feature>
<evidence type="ECO:0000256" key="4">
    <source>
        <dbReference type="ARBA" id="ARBA00022475"/>
    </source>
</evidence>
<dbReference type="PROSITE" id="PS00873">
    <property type="entry name" value="NA_ALANINE_SYMP"/>
    <property type="match status" value="1"/>
</dbReference>
<dbReference type="Gene3D" id="1.20.1740.10">
    <property type="entry name" value="Amino acid/polyamine transporter I"/>
    <property type="match status" value="1"/>
</dbReference>
<evidence type="ECO:0000313" key="10">
    <source>
        <dbReference type="EMBL" id="STX10710.1"/>
    </source>
</evidence>
<dbReference type="GO" id="GO:0005886">
    <property type="term" value="C:plasma membrane"/>
    <property type="evidence" value="ECO:0007669"/>
    <property type="project" value="UniProtKB-SubCell"/>
</dbReference>
<dbReference type="GO" id="GO:0005283">
    <property type="term" value="F:amino acid:sodium symporter activity"/>
    <property type="evidence" value="ECO:0007669"/>
    <property type="project" value="InterPro"/>
</dbReference>
<keyword evidence="4 9" id="KW-1003">Cell membrane</keyword>
<feature type="transmembrane region" description="Helical" evidence="9">
    <location>
        <begin position="20"/>
        <end position="47"/>
    </location>
</feature>
<reference evidence="10 12" key="1">
    <citation type="submission" date="2018-06" db="EMBL/GenBank/DDBJ databases">
        <authorList>
            <consortium name="Pathogen Informatics"/>
            <person name="Doyle S."/>
        </authorList>
    </citation>
    <scope>NUCLEOTIDE SEQUENCE [LARGE SCALE GENOMIC DNA]</scope>
    <source>
        <strain evidence="10 12">NCTC10597</strain>
    </source>
</reference>
<evidence type="ECO:0000256" key="6">
    <source>
        <dbReference type="ARBA" id="ARBA00022847"/>
    </source>
</evidence>
<keyword evidence="7 9" id="KW-1133">Transmembrane helix</keyword>
<sequence>MGAFGDKLNAFLGEVSGVLWGIPLIVLIIGTGIFLTIRVGFLQIRLLPTALRLVFSKKHSKEAEGDITQFQALTTALAATVGTGNIVGVATAVILGGPGAIFWMWIAAVLGMATKYSEALLAVKYRVKDSNGKMAGGPMYYLERGLKQKWLAVLFAVFGVMASFGIGNGTQSNSVAGVVKNTFSIDPWITGVVLTIVVGLVILGGISSIGNVTAIFVPVMALFYLVAGLIVIIMNFSSVPAAFGVIISDAFTGAAVGGGAVGAAIRYGVARGIFSNEAGLGSAPIAAAAAKTDLPGRQALISMTQVFLDTLVICSITGLTIVMSGVYKNPDIQANELTTAAFGTFLGSFGPYVVAIGLVFFASSTIMGWAYYGEKCLQYLIKAPGAITIYRIVFVLFVYVGATSSLDLVWTFSDVANGLMAIPNLIGLIGLSGVIVAETRIIQKTLKEEKLALRSQN</sequence>
<keyword evidence="3 9" id="KW-0813">Transport</keyword>
<comment type="similarity">
    <text evidence="2 9">Belongs to the alanine or glycine:cation symporter (AGCS) (TC 2.A.25) family.</text>
</comment>
<keyword evidence="5 9" id="KW-0812">Transmembrane</keyword>
<proteinExistence type="inferred from homology"/>
<feature type="transmembrane region" description="Helical" evidence="9">
    <location>
        <begin position="242"/>
        <end position="265"/>
    </location>
</feature>
<organism evidence="10 12">
    <name type="scientific">Kurthia zopfii</name>
    <dbReference type="NCBI Taxonomy" id="1650"/>
    <lineage>
        <taxon>Bacteria</taxon>
        <taxon>Bacillati</taxon>
        <taxon>Bacillota</taxon>
        <taxon>Bacilli</taxon>
        <taxon>Bacillales</taxon>
        <taxon>Caryophanaceae</taxon>
        <taxon>Kurthia</taxon>
    </lineage>
</organism>
<feature type="transmembrane region" description="Helical" evidence="9">
    <location>
        <begin position="213"/>
        <end position="236"/>
    </location>
</feature>